<proteinExistence type="predicted"/>
<dbReference type="GO" id="GO:0015774">
    <property type="term" value="P:polysaccharide transport"/>
    <property type="evidence" value="ECO:0007669"/>
    <property type="project" value="InterPro"/>
</dbReference>
<name>A0A6F8PVW0_9GAMM</name>
<organism evidence="1 2">
    <name type="scientific">Thiosulfatimonas sediminis</name>
    <dbReference type="NCBI Taxonomy" id="2675054"/>
    <lineage>
        <taxon>Bacteria</taxon>
        <taxon>Pseudomonadati</taxon>
        <taxon>Pseudomonadota</taxon>
        <taxon>Gammaproteobacteria</taxon>
        <taxon>Thiotrichales</taxon>
        <taxon>Piscirickettsiaceae</taxon>
        <taxon>Thiosulfatimonas</taxon>
    </lineage>
</organism>
<dbReference type="Proteomes" id="UP000501726">
    <property type="component" value="Chromosome"/>
</dbReference>
<sequence>MFYGKVRNMKSSRTNNVNGKRILLLQGPMGNFFKRLDNELRKKGAITYKIGLNAGDQFFSYRDNYTPYRKKRKYWQRSVSDFLVQNQIEQLYLFGDCRFYQSQAIYAAEKLGIEVFVFEEGYVRPNFITFEKHGVNNNSRIRRDRGFYDALDLEKLPEVSCVPSNFSHSAMIFSAMTYYFLGNVFHYAYPHYRHHRDFSGLKEAFYGIRSFVRKQFYKLKERNKLARITESFTKDYFFVPLQTHNDFQILKHSGYPSIEKFIIEVVESFAQHAPKDVCLMFKHHPVDRGRKNYTSFIEEQARVYGVPKRICVVHDVYLPDCLKHAKGTITVNSTVGLSSIFHGTPTLVMGQAIYDIEGLTNHGVSLAHFWQQQLKPDAVLFEKYRRYLVCTSQLNGSFYGMMPSLDNKICLADGALELKSDS</sequence>
<dbReference type="EMBL" id="AP021889">
    <property type="protein sequence ID" value="BBP46177.1"/>
    <property type="molecule type" value="Genomic_DNA"/>
</dbReference>
<dbReference type="KEGG" id="tse:THMIRHAS_15500"/>
<accession>A0A6F8PVW0</accession>
<evidence type="ECO:0000313" key="1">
    <source>
        <dbReference type="EMBL" id="BBP46177.1"/>
    </source>
</evidence>
<dbReference type="GO" id="GO:0000271">
    <property type="term" value="P:polysaccharide biosynthetic process"/>
    <property type="evidence" value="ECO:0007669"/>
    <property type="project" value="InterPro"/>
</dbReference>
<dbReference type="Pfam" id="PF05159">
    <property type="entry name" value="Capsule_synth"/>
    <property type="match status" value="1"/>
</dbReference>
<dbReference type="InterPro" id="IPR007833">
    <property type="entry name" value="Capsule_polysaccharide_synth"/>
</dbReference>
<dbReference type="CDD" id="cd16441">
    <property type="entry name" value="beta_Kdo_transferase_KpsS"/>
    <property type="match status" value="1"/>
</dbReference>
<keyword evidence="2" id="KW-1185">Reference proteome</keyword>
<gene>
    <name evidence="1" type="ORF">THMIRHAS_15500</name>
</gene>
<protein>
    <submittedName>
        <fullName evidence="1">Capsular polysaccharide biosynthesis protein</fullName>
    </submittedName>
</protein>
<reference evidence="2" key="1">
    <citation type="submission" date="2019-11" db="EMBL/GenBank/DDBJ databases">
        <title>Isolation and characterization of two novel species in the genus Thiomicrorhabdus.</title>
        <authorList>
            <person name="Mochizuki J."/>
            <person name="Kojima H."/>
            <person name="Fukui M."/>
        </authorList>
    </citation>
    <scope>NUCLEOTIDE SEQUENCE [LARGE SCALE GENOMIC DNA]</scope>
    <source>
        <strain evidence="2">aks77</strain>
    </source>
</reference>
<evidence type="ECO:0000313" key="2">
    <source>
        <dbReference type="Proteomes" id="UP000501726"/>
    </source>
</evidence>
<dbReference type="AlphaFoldDB" id="A0A6F8PVW0"/>